<feature type="compositionally biased region" description="Basic and acidic residues" evidence="3">
    <location>
        <begin position="37"/>
        <end position="57"/>
    </location>
</feature>
<dbReference type="InterPro" id="IPR035979">
    <property type="entry name" value="RBD_domain_sf"/>
</dbReference>
<organism evidence="6 7">
    <name type="scientific">Dinothrombium tinctorium</name>
    <dbReference type="NCBI Taxonomy" id="1965070"/>
    <lineage>
        <taxon>Eukaryota</taxon>
        <taxon>Metazoa</taxon>
        <taxon>Ecdysozoa</taxon>
        <taxon>Arthropoda</taxon>
        <taxon>Chelicerata</taxon>
        <taxon>Arachnida</taxon>
        <taxon>Acari</taxon>
        <taxon>Acariformes</taxon>
        <taxon>Trombidiformes</taxon>
        <taxon>Prostigmata</taxon>
        <taxon>Anystina</taxon>
        <taxon>Parasitengona</taxon>
        <taxon>Trombidioidea</taxon>
        <taxon>Trombidiidae</taxon>
        <taxon>Dinothrombium</taxon>
    </lineage>
</organism>
<evidence type="ECO:0000256" key="3">
    <source>
        <dbReference type="SAM" id="MobiDB-lite"/>
    </source>
</evidence>
<evidence type="ECO:0000313" key="6">
    <source>
        <dbReference type="EMBL" id="RWS07558.1"/>
    </source>
</evidence>
<dbReference type="Pfam" id="PF00076">
    <property type="entry name" value="RRM_1"/>
    <property type="match status" value="1"/>
</dbReference>
<dbReference type="AlphaFoldDB" id="A0A443QX05"/>
<protein>
    <submittedName>
        <fullName evidence="6">Transformer-2-like protein beta</fullName>
    </submittedName>
</protein>
<dbReference type="PANTHER" id="PTHR48034">
    <property type="entry name" value="TRANSFORMER-2 SEX-DETERMINING PROTEIN-RELATED"/>
    <property type="match status" value="1"/>
</dbReference>
<dbReference type="EMBL" id="NCKU01003413">
    <property type="protein sequence ID" value="RWS07558.1"/>
    <property type="molecule type" value="Genomic_DNA"/>
</dbReference>
<dbReference type="SMART" id="SM00360">
    <property type="entry name" value="RRM"/>
    <property type="match status" value="1"/>
</dbReference>
<sequence>MSDREPFSILCYFERFDFRKLPKEWRTDRITASTNDSEDRPHHEEVVADRDREEDTIRAPNPGAVRDRGDTLNTVAPVLVLALQDTLGDSNSPSKRYKDSSFVGHSVHSLLLNSRLLSPNFSFHLNRVSLCSPRRERSPYDSSYGRERGREVAKYRDSYYRRSHSRSPMSSRRRHQGSRENPPAGRCLGIFGLSIYTQERDLHDVFSKYGPIDDVQIVYDAQTGRSRGFCFVYFKNTEDAKVAKERCNGIEIDGRKIRVDYSITQRAHTPTPGIYMGKPTYPRYRGSRGGDYYSNRDGGYTRDRSPSPYYRERRRYSRSRSRSYSPRKYSHYY</sequence>
<feature type="compositionally biased region" description="Basic residues" evidence="3">
    <location>
        <begin position="161"/>
        <end position="176"/>
    </location>
</feature>
<dbReference type="GO" id="GO:0003723">
    <property type="term" value="F:RNA binding"/>
    <property type="evidence" value="ECO:0007669"/>
    <property type="project" value="UniProtKB-UniRule"/>
</dbReference>
<keyword evidence="1 2" id="KW-0694">RNA-binding</keyword>
<dbReference type="CDD" id="cd12363">
    <property type="entry name" value="RRM_TRA2"/>
    <property type="match status" value="1"/>
</dbReference>
<dbReference type="InterPro" id="IPR050441">
    <property type="entry name" value="RBM"/>
</dbReference>
<feature type="domain" description="RRM" evidence="4">
    <location>
        <begin position="186"/>
        <end position="264"/>
    </location>
</feature>
<feature type="region of interest" description="Disordered" evidence="3">
    <location>
        <begin position="32"/>
        <end position="69"/>
    </location>
</feature>
<evidence type="ECO:0000256" key="1">
    <source>
        <dbReference type="ARBA" id="ARBA00022884"/>
    </source>
</evidence>
<reference evidence="6 7" key="1">
    <citation type="journal article" date="2018" name="Gigascience">
        <title>Genomes of trombidid mites reveal novel predicted allergens and laterally-transferred genes associated with secondary metabolism.</title>
        <authorList>
            <person name="Dong X."/>
            <person name="Chaisiri K."/>
            <person name="Xia D."/>
            <person name="Armstrong S.D."/>
            <person name="Fang Y."/>
            <person name="Donnelly M.J."/>
            <person name="Kadowaki T."/>
            <person name="McGarry J.W."/>
            <person name="Darby A.C."/>
            <person name="Makepeace B.L."/>
        </authorList>
    </citation>
    <scope>NUCLEOTIDE SEQUENCE [LARGE SCALE GENOMIC DNA]</scope>
    <source>
        <strain evidence="6">UoL-WK</strain>
    </source>
</reference>
<feature type="compositionally biased region" description="Basic residues" evidence="3">
    <location>
        <begin position="312"/>
        <end position="321"/>
    </location>
</feature>
<dbReference type="Proteomes" id="UP000285301">
    <property type="component" value="Unassembled WGS sequence"/>
</dbReference>
<gene>
    <name evidence="6" type="ORF">B4U79_02630</name>
    <name evidence="5" type="ORF">B4U79_04094</name>
</gene>
<name>A0A443QX05_9ACAR</name>
<keyword evidence="7" id="KW-1185">Reference proteome</keyword>
<dbReference type="PROSITE" id="PS50102">
    <property type="entry name" value="RRM"/>
    <property type="match status" value="1"/>
</dbReference>
<proteinExistence type="predicted"/>
<dbReference type="EMBL" id="NCKU01003476">
    <property type="protein sequence ID" value="RWS07447.1"/>
    <property type="molecule type" value="Genomic_DNA"/>
</dbReference>
<feature type="region of interest" description="Disordered" evidence="3">
    <location>
        <begin position="155"/>
        <end position="183"/>
    </location>
</feature>
<dbReference type="STRING" id="1965070.A0A443QX05"/>
<dbReference type="Gene3D" id="3.30.70.330">
    <property type="match status" value="1"/>
</dbReference>
<comment type="caution">
    <text evidence="6">The sequence shown here is derived from an EMBL/GenBank/DDBJ whole genome shotgun (WGS) entry which is preliminary data.</text>
</comment>
<evidence type="ECO:0000313" key="7">
    <source>
        <dbReference type="Proteomes" id="UP000285301"/>
    </source>
</evidence>
<dbReference type="InterPro" id="IPR012677">
    <property type="entry name" value="Nucleotide-bd_a/b_plait_sf"/>
</dbReference>
<evidence type="ECO:0000259" key="4">
    <source>
        <dbReference type="PROSITE" id="PS50102"/>
    </source>
</evidence>
<dbReference type="InterPro" id="IPR000504">
    <property type="entry name" value="RRM_dom"/>
</dbReference>
<accession>A0A443QX05</accession>
<reference evidence="6" key="2">
    <citation type="submission" date="2018-11" db="EMBL/GenBank/DDBJ databases">
        <title>Trombidioid mite genomics.</title>
        <authorList>
            <person name="Dong X."/>
        </authorList>
    </citation>
    <scope>NUCLEOTIDE SEQUENCE</scope>
    <source>
        <strain evidence="6">UoL-WK</strain>
    </source>
</reference>
<evidence type="ECO:0000313" key="5">
    <source>
        <dbReference type="EMBL" id="RWS07447.1"/>
    </source>
</evidence>
<dbReference type="OrthoDB" id="439808at2759"/>
<dbReference type="SUPFAM" id="SSF54928">
    <property type="entry name" value="RNA-binding domain, RBD"/>
    <property type="match status" value="1"/>
</dbReference>
<feature type="region of interest" description="Disordered" evidence="3">
    <location>
        <begin position="270"/>
        <end position="333"/>
    </location>
</feature>
<evidence type="ECO:0000256" key="2">
    <source>
        <dbReference type="PROSITE-ProRule" id="PRU00176"/>
    </source>
</evidence>